<dbReference type="CDD" id="cd04301">
    <property type="entry name" value="NAT_SF"/>
    <property type="match status" value="1"/>
</dbReference>
<dbReference type="InterPro" id="IPR016181">
    <property type="entry name" value="Acyl_CoA_acyltransferase"/>
</dbReference>
<evidence type="ECO:0000313" key="3">
    <source>
        <dbReference type="Proteomes" id="UP000321058"/>
    </source>
</evidence>
<dbReference type="AlphaFoldDB" id="A0A512NSF0"/>
<evidence type="ECO:0000259" key="1">
    <source>
        <dbReference type="PROSITE" id="PS51186"/>
    </source>
</evidence>
<comment type="caution">
    <text evidence="2">The sequence shown here is derived from an EMBL/GenBank/DDBJ whole genome shotgun (WGS) entry which is preliminary data.</text>
</comment>
<dbReference type="GO" id="GO:0016747">
    <property type="term" value="F:acyltransferase activity, transferring groups other than amino-acyl groups"/>
    <property type="evidence" value="ECO:0007669"/>
    <property type="project" value="InterPro"/>
</dbReference>
<keyword evidence="2" id="KW-0808">Transferase</keyword>
<dbReference type="PANTHER" id="PTHR43792">
    <property type="entry name" value="GNAT FAMILY, PUTATIVE (AFU_ORTHOLOGUE AFUA_3G00765)-RELATED-RELATED"/>
    <property type="match status" value="1"/>
</dbReference>
<dbReference type="Pfam" id="PF13302">
    <property type="entry name" value="Acetyltransf_3"/>
    <property type="match status" value="1"/>
</dbReference>
<name>A0A512NSF0_9HYPH</name>
<dbReference type="OrthoDB" id="7263714at2"/>
<organism evidence="2 3">
    <name type="scientific">Reyranella soli</name>
    <dbReference type="NCBI Taxonomy" id="1230389"/>
    <lineage>
        <taxon>Bacteria</taxon>
        <taxon>Pseudomonadati</taxon>
        <taxon>Pseudomonadota</taxon>
        <taxon>Alphaproteobacteria</taxon>
        <taxon>Hyphomicrobiales</taxon>
        <taxon>Reyranellaceae</taxon>
        <taxon>Reyranella</taxon>
    </lineage>
</organism>
<keyword evidence="3" id="KW-1185">Reference proteome</keyword>
<gene>
    <name evidence="2" type="ORF">RSO01_90390</name>
</gene>
<dbReference type="InterPro" id="IPR051531">
    <property type="entry name" value="N-acetyltransferase"/>
</dbReference>
<reference evidence="2 3" key="1">
    <citation type="submission" date="2019-07" db="EMBL/GenBank/DDBJ databases">
        <title>Whole genome shotgun sequence of Reyranella soli NBRC 108950.</title>
        <authorList>
            <person name="Hosoyama A."/>
            <person name="Uohara A."/>
            <person name="Ohji S."/>
            <person name="Ichikawa N."/>
        </authorList>
    </citation>
    <scope>NUCLEOTIDE SEQUENCE [LARGE SCALE GENOMIC DNA]</scope>
    <source>
        <strain evidence="2 3">NBRC 108950</strain>
    </source>
</reference>
<dbReference type="PROSITE" id="PS51186">
    <property type="entry name" value="GNAT"/>
    <property type="match status" value="1"/>
</dbReference>
<dbReference type="InterPro" id="IPR000182">
    <property type="entry name" value="GNAT_dom"/>
</dbReference>
<sequence length="174" mass="19256">MDRYHRITERLDLRPITLADADRLAVLHADARVMNLLQHGVLSRAESDAMVANYEAEWPALGFGSWTASERATGRLVGLGGLRVHTGDYGVAIRLAFTPEAQGQGYGPELARASLEFAFEVAKLDRVVALTRSDNGPSQRSLEKSGMVREREIRMESGRIILLYAVHNPKSAKR</sequence>
<dbReference type="EMBL" id="BKAJ01000266">
    <property type="protein sequence ID" value="GEP61873.1"/>
    <property type="molecule type" value="Genomic_DNA"/>
</dbReference>
<dbReference type="PANTHER" id="PTHR43792:SF1">
    <property type="entry name" value="N-ACETYLTRANSFERASE DOMAIN-CONTAINING PROTEIN"/>
    <property type="match status" value="1"/>
</dbReference>
<evidence type="ECO:0000313" key="2">
    <source>
        <dbReference type="EMBL" id="GEP61873.1"/>
    </source>
</evidence>
<accession>A0A512NSF0</accession>
<dbReference type="SUPFAM" id="SSF55729">
    <property type="entry name" value="Acyl-CoA N-acyltransferases (Nat)"/>
    <property type="match status" value="1"/>
</dbReference>
<feature type="domain" description="N-acetyltransferase" evidence="1">
    <location>
        <begin position="11"/>
        <end position="173"/>
    </location>
</feature>
<protein>
    <submittedName>
        <fullName evidence="2">Acetyltransferase</fullName>
    </submittedName>
</protein>
<dbReference type="RefSeq" id="WP_147157154.1">
    <property type="nucleotide sequence ID" value="NZ_BKAJ01000266.1"/>
</dbReference>
<dbReference type="Proteomes" id="UP000321058">
    <property type="component" value="Unassembled WGS sequence"/>
</dbReference>
<dbReference type="Gene3D" id="3.40.630.30">
    <property type="match status" value="1"/>
</dbReference>
<proteinExistence type="predicted"/>